<proteinExistence type="predicted"/>
<organism evidence="1 2">
    <name type="scientific">Euroglyphus maynei</name>
    <name type="common">Mayne's house dust mite</name>
    <dbReference type="NCBI Taxonomy" id="6958"/>
    <lineage>
        <taxon>Eukaryota</taxon>
        <taxon>Metazoa</taxon>
        <taxon>Ecdysozoa</taxon>
        <taxon>Arthropoda</taxon>
        <taxon>Chelicerata</taxon>
        <taxon>Arachnida</taxon>
        <taxon>Acari</taxon>
        <taxon>Acariformes</taxon>
        <taxon>Sarcoptiformes</taxon>
        <taxon>Astigmata</taxon>
        <taxon>Psoroptidia</taxon>
        <taxon>Analgoidea</taxon>
        <taxon>Pyroglyphidae</taxon>
        <taxon>Pyroglyphinae</taxon>
        <taxon>Euroglyphus</taxon>
    </lineage>
</organism>
<dbReference type="Proteomes" id="UP000194236">
    <property type="component" value="Unassembled WGS sequence"/>
</dbReference>
<evidence type="ECO:0000313" key="2">
    <source>
        <dbReference type="Proteomes" id="UP000194236"/>
    </source>
</evidence>
<keyword evidence="2" id="KW-1185">Reference proteome</keyword>
<accession>A0A1Y3B386</accession>
<gene>
    <name evidence="1" type="ORF">BLA29_008445</name>
</gene>
<dbReference type="AlphaFoldDB" id="A0A1Y3B386"/>
<sequence>MSIIIRINTITSWTGIKCIRSLL</sequence>
<dbReference type="EMBL" id="MUJZ01042711">
    <property type="protein sequence ID" value="OTF75282.1"/>
    <property type="molecule type" value="Genomic_DNA"/>
</dbReference>
<reference evidence="1 2" key="1">
    <citation type="submission" date="2017-03" db="EMBL/GenBank/DDBJ databases">
        <title>Genome Survey of Euroglyphus maynei.</title>
        <authorList>
            <person name="Arlian L.G."/>
            <person name="Morgan M.S."/>
            <person name="Rider S.D."/>
        </authorList>
    </citation>
    <scope>NUCLEOTIDE SEQUENCE [LARGE SCALE GENOMIC DNA]</scope>
    <source>
        <strain evidence="1">Arlian Lab</strain>
        <tissue evidence="1">Whole body</tissue>
    </source>
</reference>
<evidence type="ECO:0000313" key="1">
    <source>
        <dbReference type="EMBL" id="OTF75282.1"/>
    </source>
</evidence>
<name>A0A1Y3B386_EURMA</name>
<comment type="caution">
    <text evidence="1">The sequence shown here is derived from an EMBL/GenBank/DDBJ whole genome shotgun (WGS) entry which is preliminary data.</text>
</comment>
<protein>
    <submittedName>
        <fullName evidence="1">Uncharacterized protein</fullName>
    </submittedName>
</protein>